<evidence type="ECO:0000256" key="1">
    <source>
        <dbReference type="ARBA" id="ARBA00004141"/>
    </source>
</evidence>
<organism evidence="15 16">
    <name type="scientific">Emericellopsis atlantica</name>
    <dbReference type="NCBI Taxonomy" id="2614577"/>
    <lineage>
        <taxon>Eukaryota</taxon>
        <taxon>Fungi</taxon>
        <taxon>Dikarya</taxon>
        <taxon>Ascomycota</taxon>
        <taxon>Pezizomycotina</taxon>
        <taxon>Sordariomycetes</taxon>
        <taxon>Hypocreomycetidae</taxon>
        <taxon>Hypocreales</taxon>
        <taxon>Bionectriaceae</taxon>
        <taxon>Emericellopsis</taxon>
    </lineage>
</organism>
<name>A0A9P8CT45_9HYPO</name>
<dbReference type="Proteomes" id="UP000887229">
    <property type="component" value="Unassembled WGS sequence"/>
</dbReference>
<keyword evidence="3" id="KW-0600">Photoreceptor protein</keyword>
<dbReference type="GO" id="GO:0005783">
    <property type="term" value="C:endoplasmic reticulum"/>
    <property type="evidence" value="ECO:0007669"/>
    <property type="project" value="TreeGrafter"/>
</dbReference>
<dbReference type="RefSeq" id="XP_046122357.1">
    <property type="nucleotide sequence ID" value="XM_046262702.1"/>
</dbReference>
<evidence type="ECO:0000313" key="16">
    <source>
        <dbReference type="Proteomes" id="UP000887229"/>
    </source>
</evidence>
<keyword evidence="10 14" id="KW-0472">Membrane</keyword>
<dbReference type="EMBL" id="MU251243">
    <property type="protein sequence ID" value="KAG9258433.1"/>
    <property type="molecule type" value="Genomic_DNA"/>
</dbReference>
<dbReference type="GO" id="GO:0009881">
    <property type="term" value="F:photoreceptor activity"/>
    <property type="evidence" value="ECO:0007669"/>
    <property type="project" value="UniProtKB-KW"/>
</dbReference>
<dbReference type="Gene3D" id="1.20.1070.10">
    <property type="entry name" value="Rhodopsin 7-helix transmembrane proteins"/>
    <property type="match status" value="1"/>
</dbReference>
<dbReference type="GO" id="GO:0005886">
    <property type="term" value="C:plasma membrane"/>
    <property type="evidence" value="ECO:0007669"/>
    <property type="project" value="TreeGrafter"/>
</dbReference>
<dbReference type="CDD" id="cd15028">
    <property type="entry name" value="7tm_Opsin-1_euk"/>
    <property type="match status" value="1"/>
</dbReference>
<evidence type="ECO:0000256" key="7">
    <source>
        <dbReference type="ARBA" id="ARBA00022989"/>
    </source>
</evidence>
<dbReference type="AlphaFoldDB" id="A0A9P8CT45"/>
<evidence type="ECO:0000256" key="9">
    <source>
        <dbReference type="ARBA" id="ARBA00023016"/>
    </source>
</evidence>
<reference evidence="15" key="1">
    <citation type="journal article" date="2021" name="IMA Fungus">
        <title>Genomic characterization of three marine fungi, including Emericellopsis atlantica sp. nov. with signatures of a generalist lifestyle and marine biomass degradation.</title>
        <authorList>
            <person name="Hagestad O.C."/>
            <person name="Hou L."/>
            <person name="Andersen J.H."/>
            <person name="Hansen E.H."/>
            <person name="Altermark B."/>
            <person name="Li C."/>
            <person name="Kuhnert E."/>
            <person name="Cox R.J."/>
            <person name="Crous P.W."/>
            <person name="Spatafora J.W."/>
            <person name="Lail K."/>
            <person name="Amirebrahimi M."/>
            <person name="Lipzen A."/>
            <person name="Pangilinan J."/>
            <person name="Andreopoulos W."/>
            <person name="Hayes R.D."/>
            <person name="Ng V."/>
            <person name="Grigoriev I.V."/>
            <person name="Jackson S.A."/>
            <person name="Sutton T.D.S."/>
            <person name="Dobson A.D.W."/>
            <person name="Rama T."/>
        </authorList>
    </citation>
    <scope>NUCLEOTIDE SEQUENCE</scope>
    <source>
        <strain evidence="15">TS7</strain>
    </source>
</reference>
<gene>
    <name evidence="15" type="ORF">F5Z01DRAFT_643215</name>
</gene>
<protein>
    <recommendedName>
        <fullName evidence="12">Opsin-like protein carO</fullName>
    </recommendedName>
    <alternativeName>
        <fullName evidence="13">Carotenoid biosynthesis cluster protein O</fullName>
    </alternativeName>
</protein>
<evidence type="ECO:0000256" key="5">
    <source>
        <dbReference type="ARBA" id="ARBA00022692"/>
    </source>
</evidence>
<feature type="transmembrane region" description="Helical" evidence="14">
    <location>
        <begin position="299"/>
        <end position="319"/>
    </location>
</feature>
<evidence type="ECO:0000256" key="14">
    <source>
        <dbReference type="SAM" id="Phobius"/>
    </source>
</evidence>
<keyword evidence="16" id="KW-1185">Reference proteome</keyword>
<dbReference type="SMART" id="SM01021">
    <property type="entry name" value="Bac_rhodopsin"/>
    <property type="match status" value="1"/>
</dbReference>
<feature type="transmembrane region" description="Helical" evidence="14">
    <location>
        <begin position="203"/>
        <end position="221"/>
    </location>
</feature>
<dbReference type="Pfam" id="PF01036">
    <property type="entry name" value="Bac_rhodopsin"/>
    <property type="match status" value="1"/>
</dbReference>
<evidence type="ECO:0000256" key="12">
    <source>
        <dbReference type="ARBA" id="ARBA00069581"/>
    </source>
</evidence>
<dbReference type="PANTHER" id="PTHR28286">
    <property type="match status" value="1"/>
</dbReference>
<dbReference type="GeneID" id="70293605"/>
<dbReference type="InterPro" id="IPR018229">
    <property type="entry name" value="Rhodopsin_retinal_BS"/>
</dbReference>
<feature type="transmembrane region" description="Helical" evidence="14">
    <location>
        <begin position="122"/>
        <end position="140"/>
    </location>
</feature>
<feature type="transmembrane region" description="Helical" evidence="14">
    <location>
        <begin position="95"/>
        <end position="115"/>
    </location>
</feature>
<comment type="subcellular location">
    <subcellularLocation>
        <location evidence="1">Membrane</location>
        <topology evidence="1">Multi-pass membrane protein</topology>
    </subcellularLocation>
</comment>
<dbReference type="PANTHER" id="PTHR28286:SF2">
    <property type="entry name" value="BACTERIORHODOPSIN _OPSIN, NOPA (EUROFUNG)"/>
    <property type="match status" value="1"/>
</dbReference>
<keyword evidence="5 14" id="KW-0812">Transmembrane</keyword>
<evidence type="ECO:0000313" key="15">
    <source>
        <dbReference type="EMBL" id="KAG9258433.1"/>
    </source>
</evidence>
<feature type="transmembrane region" description="Helical" evidence="14">
    <location>
        <begin position="177"/>
        <end position="196"/>
    </location>
</feature>
<sequence length="353" mass="38865">MDDVHHLTLEWPAPAPTQSLKGQLVPAGCRRMVSGLIILSLTHHFSKKKGNITTMFDNIQDTLGKHGDHGIKPIPTVIPTPTEFQSAGDSGFKTLWVVFVVMLIASIVFTVRSWNVPVARRLYHVITTIITLTAAISYFAMATGQATSYHCVSVKDHHKHVPDTHHDVCRQVYWARYVDWSITTPLLLLDLCLLAGIDGAHTLMAIVADLIMVLGGLFAAYGHEHTAQKWGWYAIACIAYLFVVWHVAVHGAKMVRAKGDRVSKLFGGLAAFTLILWTAYPIVWGVADGARRASVDTEIIAYAILDILAKPVFGTWLLLSHRKIPETNVEIGGYWSNGLGSEGRIRIGDEEGA</sequence>
<evidence type="ECO:0000256" key="10">
    <source>
        <dbReference type="ARBA" id="ARBA00023136"/>
    </source>
</evidence>
<comment type="caution">
    <text evidence="15">The sequence shown here is derived from an EMBL/GenBank/DDBJ whole genome shotgun (WGS) entry which is preliminary data.</text>
</comment>
<keyword evidence="4" id="KW-0716">Sensory transduction</keyword>
<dbReference type="PRINTS" id="PR00251">
    <property type="entry name" value="BACTRLOPSIN"/>
</dbReference>
<evidence type="ECO:0000256" key="11">
    <source>
        <dbReference type="ARBA" id="ARBA00023170"/>
    </source>
</evidence>
<comment type="similarity">
    <text evidence="2">Belongs to the archaeal/bacterial/fungal opsin family.</text>
</comment>
<evidence type="ECO:0000256" key="8">
    <source>
        <dbReference type="ARBA" id="ARBA00022991"/>
    </source>
</evidence>
<feature type="transmembrane region" description="Helical" evidence="14">
    <location>
        <begin position="233"/>
        <end position="253"/>
    </location>
</feature>
<evidence type="ECO:0000256" key="6">
    <source>
        <dbReference type="ARBA" id="ARBA00022925"/>
    </source>
</evidence>
<dbReference type="SUPFAM" id="SSF81321">
    <property type="entry name" value="Family A G protein-coupled receptor-like"/>
    <property type="match status" value="1"/>
</dbReference>
<dbReference type="OrthoDB" id="10261467at2759"/>
<keyword evidence="11" id="KW-0675">Receptor</keyword>
<dbReference type="PROSITE" id="PS00950">
    <property type="entry name" value="BACTERIAL_OPSIN_1"/>
    <property type="match status" value="1"/>
</dbReference>
<evidence type="ECO:0000256" key="4">
    <source>
        <dbReference type="ARBA" id="ARBA00022606"/>
    </source>
</evidence>
<dbReference type="InterPro" id="IPR001425">
    <property type="entry name" value="Arc/bac/fun_rhodopsins"/>
</dbReference>
<evidence type="ECO:0000256" key="3">
    <source>
        <dbReference type="ARBA" id="ARBA00022543"/>
    </source>
</evidence>
<evidence type="ECO:0000256" key="13">
    <source>
        <dbReference type="ARBA" id="ARBA00078035"/>
    </source>
</evidence>
<keyword evidence="6" id="KW-0681">Retinal protein</keyword>
<proteinExistence type="inferred from homology"/>
<dbReference type="FunFam" id="1.20.1070.10:FF:000160">
    <property type="entry name" value="Related to Opsin-1"/>
    <property type="match status" value="1"/>
</dbReference>
<keyword evidence="8" id="KW-0157">Chromophore</keyword>
<keyword evidence="9" id="KW-0346">Stress response</keyword>
<accession>A0A9P8CT45</accession>
<feature type="transmembrane region" description="Helical" evidence="14">
    <location>
        <begin position="265"/>
        <end position="287"/>
    </location>
</feature>
<evidence type="ECO:0000256" key="2">
    <source>
        <dbReference type="ARBA" id="ARBA00008130"/>
    </source>
</evidence>
<keyword evidence="7 14" id="KW-1133">Transmembrane helix</keyword>
<dbReference type="GO" id="GO:0005216">
    <property type="term" value="F:monoatomic ion channel activity"/>
    <property type="evidence" value="ECO:0007669"/>
    <property type="project" value="InterPro"/>
</dbReference>
<dbReference type="GO" id="GO:0007602">
    <property type="term" value="P:phototransduction"/>
    <property type="evidence" value="ECO:0007669"/>
    <property type="project" value="UniProtKB-KW"/>
</dbReference>